<gene>
    <name evidence="3" type="ORF">Aory04_000823800</name>
</gene>
<dbReference type="Pfam" id="PF00155">
    <property type="entry name" value="Aminotran_1_2"/>
    <property type="match status" value="1"/>
</dbReference>
<dbReference type="GO" id="GO:0006520">
    <property type="term" value="P:amino acid metabolic process"/>
    <property type="evidence" value="ECO:0007669"/>
    <property type="project" value="TreeGrafter"/>
</dbReference>
<accession>A0AAN5BZ93</accession>
<sequence length="215" mass="23805">MKTNLSLRGSELAQQKPVFLDILSDAWGPVSNPEGVVNIGLAENVGRLGALIGEFAGRVAVYDVKFGAIDPFSHEAVRQYEQAYNQAQRDGIRIKALVLCSPHNPLGWSSRKESFDIHLTHFGPTGRCYSEDVLAEYMVFCNRHKLHLISDEIYALSVWENPALPDSVPFKSILSMDIKSLMDPSMAHVVWGLSKVSTLTSVSLYCDNVAKSHDN</sequence>
<dbReference type="SUPFAM" id="SSF53383">
    <property type="entry name" value="PLP-dependent transferases"/>
    <property type="match status" value="1"/>
</dbReference>
<dbReference type="Gene3D" id="3.40.640.10">
    <property type="entry name" value="Type I PLP-dependent aspartate aminotransferase-like (Major domain)"/>
    <property type="match status" value="1"/>
</dbReference>
<feature type="domain" description="Aminotransferase class I/classII large" evidence="2">
    <location>
        <begin position="122"/>
        <end position="195"/>
    </location>
</feature>
<dbReference type="InterPro" id="IPR004839">
    <property type="entry name" value="Aminotransferase_I/II_large"/>
</dbReference>
<evidence type="ECO:0000313" key="4">
    <source>
        <dbReference type="Proteomes" id="UP001165205"/>
    </source>
</evidence>
<proteinExistence type="predicted"/>
<dbReference type="PANTHER" id="PTHR43795">
    <property type="entry name" value="BIFUNCTIONAL ASPARTATE AMINOTRANSFERASE AND GLUTAMATE/ASPARTATE-PREPHENATE AMINOTRANSFERASE-RELATED"/>
    <property type="match status" value="1"/>
</dbReference>
<dbReference type="AlphaFoldDB" id="A0AAN5BZ93"/>
<evidence type="ECO:0000259" key="2">
    <source>
        <dbReference type="Pfam" id="PF00155"/>
    </source>
</evidence>
<dbReference type="GO" id="GO:0008483">
    <property type="term" value="F:transaminase activity"/>
    <property type="evidence" value="ECO:0007669"/>
    <property type="project" value="TreeGrafter"/>
</dbReference>
<dbReference type="InterPro" id="IPR015424">
    <property type="entry name" value="PyrdxlP-dep_Trfase"/>
</dbReference>
<dbReference type="GO" id="GO:0030170">
    <property type="term" value="F:pyridoxal phosphate binding"/>
    <property type="evidence" value="ECO:0007669"/>
    <property type="project" value="InterPro"/>
</dbReference>
<name>A0AAN5BZ93_ASPOZ</name>
<dbReference type="EMBL" id="BSYA01000102">
    <property type="protein sequence ID" value="GMG32523.1"/>
    <property type="molecule type" value="Genomic_DNA"/>
</dbReference>
<dbReference type="PANTHER" id="PTHR43795:SF39">
    <property type="entry name" value="AMINOTRANSFERASE CLASS I_CLASSII DOMAIN-CONTAINING PROTEIN"/>
    <property type="match status" value="1"/>
</dbReference>
<evidence type="ECO:0000256" key="1">
    <source>
        <dbReference type="ARBA" id="ARBA00022898"/>
    </source>
</evidence>
<dbReference type="Proteomes" id="UP001165205">
    <property type="component" value="Unassembled WGS sequence"/>
</dbReference>
<reference evidence="3" key="1">
    <citation type="submission" date="2023-04" db="EMBL/GenBank/DDBJ databases">
        <title>Aspergillus oryzae NBRC 4228.</title>
        <authorList>
            <person name="Ichikawa N."/>
            <person name="Sato H."/>
            <person name="Tonouchi N."/>
        </authorList>
    </citation>
    <scope>NUCLEOTIDE SEQUENCE</scope>
    <source>
        <strain evidence="3">NBRC 4228</strain>
    </source>
</reference>
<comment type="caution">
    <text evidence="3">The sequence shown here is derived from an EMBL/GenBank/DDBJ whole genome shotgun (WGS) entry which is preliminary data.</text>
</comment>
<dbReference type="InterPro" id="IPR050478">
    <property type="entry name" value="Ethylene_sulfur-biosynth"/>
</dbReference>
<protein>
    <submittedName>
        <fullName evidence="3">Unnamed protein product</fullName>
    </submittedName>
</protein>
<organism evidence="3 4">
    <name type="scientific">Aspergillus oryzae</name>
    <name type="common">Yellow koji mold</name>
    <dbReference type="NCBI Taxonomy" id="5062"/>
    <lineage>
        <taxon>Eukaryota</taxon>
        <taxon>Fungi</taxon>
        <taxon>Dikarya</taxon>
        <taxon>Ascomycota</taxon>
        <taxon>Pezizomycotina</taxon>
        <taxon>Eurotiomycetes</taxon>
        <taxon>Eurotiomycetidae</taxon>
        <taxon>Eurotiales</taxon>
        <taxon>Aspergillaceae</taxon>
        <taxon>Aspergillus</taxon>
        <taxon>Aspergillus subgen. Circumdati</taxon>
    </lineage>
</organism>
<keyword evidence="1" id="KW-0663">Pyridoxal phosphate</keyword>
<evidence type="ECO:0000313" key="3">
    <source>
        <dbReference type="EMBL" id="GMG32523.1"/>
    </source>
</evidence>
<dbReference type="InterPro" id="IPR015421">
    <property type="entry name" value="PyrdxlP-dep_Trfase_major"/>
</dbReference>